<dbReference type="AlphaFoldDB" id="A0AAD0M0B7"/>
<dbReference type="Proteomes" id="UP000006426">
    <property type="component" value="Chromosome"/>
</dbReference>
<evidence type="ECO:0000313" key="2">
    <source>
        <dbReference type="Proteomes" id="UP000006426"/>
    </source>
</evidence>
<sequence>MSKESNMVPRCENCGYTEKDCREQMDNYLCGFPEPAAAPQAPVLDEYGACGGCKGPCRLNAESPAALGGEPEAFGY</sequence>
<gene>
    <name evidence="1" type="ORF">PLA107_018760</name>
</gene>
<proteinExistence type="predicted"/>
<dbReference type="RefSeq" id="WP_005743332.1">
    <property type="nucleotide sequence ID" value="NZ_CP031225.1"/>
</dbReference>
<accession>A0AAD0M0B7</accession>
<dbReference type="EMBL" id="CP031225">
    <property type="protein sequence ID" value="AXH57110.1"/>
    <property type="molecule type" value="Genomic_DNA"/>
</dbReference>
<name>A0AAD0M0B7_PSEAV</name>
<organism evidence="1 2">
    <name type="scientific">Pseudomonas amygdali pv. lachrymans str. M301315</name>
    <dbReference type="NCBI Taxonomy" id="629260"/>
    <lineage>
        <taxon>Bacteria</taxon>
        <taxon>Pseudomonadati</taxon>
        <taxon>Pseudomonadota</taxon>
        <taxon>Gammaproteobacteria</taxon>
        <taxon>Pseudomonadales</taxon>
        <taxon>Pseudomonadaceae</taxon>
        <taxon>Pseudomonas</taxon>
        <taxon>Pseudomonas amygdali</taxon>
    </lineage>
</organism>
<reference evidence="1 2" key="1">
    <citation type="journal article" date="2011" name="PLoS Pathog.">
        <title>Dynamic evolution of pathogenicity revealed by sequencing and comparative genomics of 19 Pseudomonas syringae isolates.</title>
        <authorList>
            <person name="Baltrus D.A."/>
            <person name="Nishimura M.T."/>
            <person name="Romanchuk A."/>
            <person name="Chang J.H."/>
            <person name="Mukhtar M.S."/>
            <person name="Cherkis K."/>
            <person name="Roach J."/>
            <person name="Grant S.R."/>
            <person name="Jones C.D."/>
            <person name="Dangl J.L."/>
        </authorList>
    </citation>
    <scope>NUCLEOTIDE SEQUENCE [LARGE SCALE GENOMIC DNA]</scope>
    <source>
        <strain evidence="1 2">M301315</strain>
    </source>
</reference>
<protein>
    <submittedName>
        <fullName evidence="1">Uncharacterized protein</fullName>
    </submittedName>
</protein>
<evidence type="ECO:0000313" key="1">
    <source>
        <dbReference type="EMBL" id="AXH57110.1"/>
    </source>
</evidence>